<dbReference type="InterPro" id="IPR005467">
    <property type="entry name" value="His_kinase_dom"/>
</dbReference>
<evidence type="ECO:0000256" key="4">
    <source>
        <dbReference type="ARBA" id="ARBA00012438"/>
    </source>
</evidence>
<dbReference type="InterPro" id="IPR036890">
    <property type="entry name" value="HATPase_C_sf"/>
</dbReference>
<evidence type="ECO:0000313" key="19">
    <source>
        <dbReference type="Proteomes" id="UP000321234"/>
    </source>
</evidence>
<comment type="catalytic activity">
    <reaction evidence="1">
        <text>ATP + protein L-histidine = ADP + protein N-phospho-L-histidine.</text>
        <dbReference type="EC" id="2.7.13.3"/>
    </reaction>
</comment>
<dbReference type="InterPro" id="IPR035965">
    <property type="entry name" value="PAS-like_dom_sf"/>
</dbReference>
<dbReference type="PANTHER" id="PTHR24421">
    <property type="entry name" value="NITRATE/NITRITE SENSOR PROTEIN NARX-RELATED"/>
    <property type="match status" value="1"/>
</dbReference>
<feature type="compositionally biased region" description="Low complexity" evidence="16">
    <location>
        <begin position="11"/>
        <end position="23"/>
    </location>
</feature>
<dbReference type="NCBIfam" id="TIGR00229">
    <property type="entry name" value="sensory_box"/>
    <property type="match status" value="1"/>
</dbReference>
<comment type="caution">
    <text evidence="18">The sequence shown here is derived from an EMBL/GenBank/DDBJ whole genome shotgun (WGS) entry which is preliminary data.</text>
</comment>
<accession>A0A5C8ZIR1</accession>
<evidence type="ECO:0000256" key="1">
    <source>
        <dbReference type="ARBA" id="ARBA00000085"/>
    </source>
</evidence>
<dbReference type="SUPFAM" id="SSF55785">
    <property type="entry name" value="PYP-like sensor domain (PAS domain)"/>
    <property type="match status" value="1"/>
</dbReference>
<dbReference type="Gene3D" id="3.30.565.10">
    <property type="entry name" value="Histidine kinase-like ATPase, C-terminal domain"/>
    <property type="match status" value="1"/>
</dbReference>
<dbReference type="SUPFAM" id="SSF55781">
    <property type="entry name" value="GAF domain-like"/>
    <property type="match status" value="1"/>
</dbReference>
<comment type="subcellular location">
    <subcellularLocation>
        <location evidence="3">Cytoplasm</location>
    </subcellularLocation>
</comment>
<keyword evidence="12" id="KW-0902">Two-component regulatory system</keyword>
<name>A0A5C8ZIR1_9ACTN</name>
<dbReference type="GO" id="GO:0051539">
    <property type="term" value="F:4 iron, 4 sulfur cluster binding"/>
    <property type="evidence" value="ECO:0007669"/>
    <property type="project" value="UniProtKB-KW"/>
</dbReference>
<evidence type="ECO:0000256" key="10">
    <source>
        <dbReference type="ARBA" id="ARBA00022777"/>
    </source>
</evidence>
<dbReference type="CDD" id="cd16917">
    <property type="entry name" value="HATPase_UhpB-NarQ-NarX-like"/>
    <property type="match status" value="1"/>
</dbReference>
<dbReference type="Pfam" id="PF13185">
    <property type="entry name" value="GAF_2"/>
    <property type="match status" value="1"/>
</dbReference>
<evidence type="ECO:0000256" key="11">
    <source>
        <dbReference type="ARBA" id="ARBA00023004"/>
    </source>
</evidence>
<keyword evidence="11" id="KW-0408">Iron</keyword>
<dbReference type="AlphaFoldDB" id="A0A5C8ZIR1"/>
<evidence type="ECO:0000259" key="17">
    <source>
        <dbReference type="PROSITE" id="PS50109"/>
    </source>
</evidence>
<feature type="region of interest" description="Disordered" evidence="16">
    <location>
        <begin position="1"/>
        <end position="40"/>
    </location>
</feature>
<keyword evidence="13" id="KW-0411">Iron-sulfur</keyword>
<sequence>MEARRSTYARVSVVVDPGSVPPSARDRPTTAGPRADGGGAGVDVDGWGALAVAHSPDGLAVVARDGRFLDVNPAGARLCGAAAEQLVGTPSPFGGTGPRADDDVVEWSGPGGLRRAFAWTCSPVLGGGERVVSFRDVSAARQQERRLAATARAAFSVTAERSLASTLEALAEEVLQAASLAGVQVLLATPAGARLNVLGTAGFSRIPDFFDRLLECRARGARLEMVEALHSGVPRVVHHRYDAVMADPAWEPLRDHLGATPWDAFASVPLRIRGGTVGVLNAFFAPGQVVGEEELGFLLAMAGQAAVAVDHAELFQRRMDEARREERQKLARDLHDSVVQQVFSIMMQAGSLGVLARRGLPPTAEKLAAVAGELSGAAADALADLRGMVVELRPAVPSGTSLGTALRSLLEATAARSGLRCDLAIDDPDGDLLALDEQLAEDAYRVASEAVHNTVKHAAAASLGVSVLVSTTPRGLQLAVDVVDDGRGVPSEGDHRAADPLRSGGYGMTAMRERAHRWGGEVEVVAEDGGGTRVRLRVPVVRAEERR</sequence>
<protein>
    <recommendedName>
        <fullName evidence="5">Oxygen sensor histidine kinase NreB</fullName>
        <ecNumber evidence="4">2.7.13.3</ecNumber>
    </recommendedName>
    <alternativeName>
        <fullName evidence="15">Nitrogen regulation protein B</fullName>
    </alternativeName>
</protein>
<evidence type="ECO:0000256" key="12">
    <source>
        <dbReference type="ARBA" id="ARBA00023012"/>
    </source>
</evidence>
<dbReference type="SUPFAM" id="SSF55874">
    <property type="entry name" value="ATPase domain of HSP90 chaperone/DNA topoisomerase II/histidine kinase"/>
    <property type="match status" value="1"/>
</dbReference>
<dbReference type="Pfam" id="PF08448">
    <property type="entry name" value="PAS_4"/>
    <property type="match status" value="1"/>
</dbReference>
<dbReference type="InterPro" id="IPR050482">
    <property type="entry name" value="Sensor_HK_TwoCompSys"/>
</dbReference>
<dbReference type="EMBL" id="VKAC01000003">
    <property type="protein sequence ID" value="TXR57029.1"/>
    <property type="molecule type" value="Genomic_DNA"/>
</dbReference>
<keyword evidence="7" id="KW-0963">Cytoplasm</keyword>
<reference evidence="18 19" key="1">
    <citation type="submission" date="2019-07" db="EMBL/GenBank/DDBJ databases">
        <title>Quadrisphaera sp. strain DD2A genome sequencing and assembly.</title>
        <authorList>
            <person name="Kim I."/>
        </authorList>
    </citation>
    <scope>NUCLEOTIDE SEQUENCE [LARGE SCALE GENOMIC DNA]</scope>
    <source>
        <strain evidence="18 19">DD2A</strain>
    </source>
</reference>
<dbReference type="PROSITE" id="PS50109">
    <property type="entry name" value="HIS_KIN"/>
    <property type="match status" value="1"/>
</dbReference>
<keyword evidence="8" id="KW-0808">Transferase</keyword>
<evidence type="ECO:0000256" key="7">
    <source>
        <dbReference type="ARBA" id="ARBA00022490"/>
    </source>
</evidence>
<dbReference type="GO" id="GO:0005737">
    <property type="term" value="C:cytoplasm"/>
    <property type="evidence" value="ECO:0007669"/>
    <property type="project" value="UniProtKB-SubCell"/>
</dbReference>
<dbReference type="Gene3D" id="1.20.5.1930">
    <property type="match status" value="1"/>
</dbReference>
<dbReference type="EC" id="2.7.13.3" evidence="4"/>
<feature type="domain" description="Histidine kinase" evidence="17">
    <location>
        <begin position="445"/>
        <end position="542"/>
    </location>
</feature>
<dbReference type="Gene3D" id="3.30.450.20">
    <property type="entry name" value="PAS domain"/>
    <property type="match status" value="1"/>
</dbReference>
<keyword evidence="6" id="KW-0004">4Fe-4S</keyword>
<dbReference type="Proteomes" id="UP000321234">
    <property type="component" value="Unassembled WGS sequence"/>
</dbReference>
<dbReference type="GO" id="GO:0000155">
    <property type="term" value="F:phosphorelay sensor kinase activity"/>
    <property type="evidence" value="ECO:0007669"/>
    <property type="project" value="InterPro"/>
</dbReference>
<evidence type="ECO:0000256" key="15">
    <source>
        <dbReference type="ARBA" id="ARBA00030800"/>
    </source>
</evidence>
<evidence type="ECO:0000256" key="6">
    <source>
        <dbReference type="ARBA" id="ARBA00022485"/>
    </source>
</evidence>
<evidence type="ECO:0000256" key="3">
    <source>
        <dbReference type="ARBA" id="ARBA00004496"/>
    </source>
</evidence>
<evidence type="ECO:0000313" key="18">
    <source>
        <dbReference type="EMBL" id="TXR57029.1"/>
    </source>
</evidence>
<evidence type="ECO:0000256" key="13">
    <source>
        <dbReference type="ARBA" id="ARBA00023014"/>
    </source>
</evidence>
<evidence type="ECO:0000256" key="16">
    <source>
        <dbReference type="SAM" id="MobiDB-lite"/>
    </source>
</evidence>
<dbReference type="CDD" id="cd00130">
    <property type="entry name" value="PAS"/>
    <property type="match status" value="1"/>
</dbReference>
<keyword evidence="10" id="KW-0418">Kinase</keyword>
<evidence type="ECO:0000256" key="14">
    <source>
        <dbReference type="ARBA" id="ARBA00024827"/>
    </source>
</evidence>
<dbReference type="InterPro" id="IPR003018">
    <property type="entry name" value="GAF"/>
</dbReference>
<evidence type="ECO:0000256" key="8">
    <source>
        <dbReference type="ARBA" id="ARBA00022679"/>
    </source>
</evidence>
<dbReference type="InterPro" id="IPR004358">
    <property type="entry name" value="Sig_transdc_His_kin-like_C"/>
</dbReference>
<keyword evidence="19" id="KW-1185">Reference proteome</keyword>
<dbReference type="InterPro" id="IPR013656">
    <property type="entry name" value="PAS_4"/>
</dbReference>
<dbReference type="PRINTS" id="PR00344">
    <property type="entry name" value="BCTRLSENSOR"/>
</dbReference>
<dbReference type="Pfam" id="PF07730">
    <property type="entry name" value="HisKA_3"/>
    <property type="match status" value="1"/>
</dbReference>
<proteinExistence type="predicted"/>
<dbReference type="Gene3D" id="3.30.450.40">
    <property type="match status" value="1"/>
</dbReference>
<dbReference type="SMART" id="SM00387">
    <property type="entry name" value="HATPase_c"/>
    <property type="match status" value="1"/>
</dbReference>
<dbReference type="InterPro" id="IPR011712">
    <property type="entry name" value="Sig_transdc_His_kin_sub3_dim/P"/>
</dbReference>
<dbReference type="InterPro" id="IPR029016">
    <property type="entry name" value="GAF-like_dom_sf"/>
</dbReference>
<keyword evidence="9" id="KW-0479">Metal-binding</keyword>
<dbReference type="SMART" id="SM00065">
    <property type="entry name" value="GAF"/>
    <property type="match status" value="1"/>
</dbReference>
<dbReference type="Pfam" id="PF02518">
    <property type="entry name" value="HATPase_c"/>
    <property type="match status" value="1"/>
</dbReference>
<gene>
    <name evidence="18" type="ORF">FMM08_05945</name>
</gene>
<dbReference type="OrthoDB" id="9764154at2"/>
<evidence type="ECO:0000256" key="9">
    <source>
        <dbReference type="ARBA" id="ARBA00022723"/>
    </source>
</evidence>
<dbReference type="InterPro" id="IPR000014">
    <property type="entry name" value="PAS"/>
</dbReference>
<dbReference type="GO" id="GO:0046983">
    <property type="term" value="F:protein dimerization activity"/>
    <property type="evidence" value="ECO:0007669"/>
    <property type="project" value="InterPro"/>
</dbReference>
<comment type="cofactor">
    <cofactor evidence="2">
        <name>[4Fe-4S] cluster</name>
        <dbReference type="ChEBI" id="CHEBI:49883"/>
    </cofactor>
</comment>
<evidence type="ECO:0000256" key="5">
    <source>
        <dbReference type="ARBA" id="ARBA00017322"/>
    </source>
</evidence>
<dbReference type="GO" id="GO:0016020">
    <property type="term" value="C:membrane"/>
    <property type="evidence" value="ECO:0007669"/>
    <property type="project" value="InterPro"/>
</dbReference>
<comment type="function">
    <text evidence="14">Member of the two-component regulatory system NreB/NreC involved in the control of dissimilatory nitrate/nitrite reduction in response to oxygen. NreB functions as a direct oxygen sensor histidine kinase which is autophosphorylated, in the absence of oxygen, probably at the conserved histidine residue, and transfers its phosphate group probably to a conserved aspartate residue of NreC. NreB/NreC activates the expression of the nitrate (narGHJI) and nitrite (nir) reductase operons, as well as the putative nitrate transporter gene narT.</text>
</comment>
<evidence type="ECO:0000256" key="2">
    <source>
        <dbReference type="ARBA" id="ARBA00001966"/>
    </source>
</evidence>
<dbReference type="SMART" id="SM00091">
    <property type="entry name" value="PAS"/>
    <property type="match status" value="1"/>
</dbReference>
<dbReference type="GO" id="GO:0046872">
    <property type="term" value="F:metal ion binding"/>
    <property type="evidence" value="ECO:0007669"/>
    <property type="project" value="UniProtKB-KW"/>
</dbReference>
<dbReference type="InterPro" id="IPR003594">
    <property type="entry name" value="HATPase_dom"/>
</dbReference>
<organism evidence="18 19">
    <name type="scientific">Quadrisphaera setariae</name>
    <dbReference type="NCBI Taxonomy" id="2593304"/>
    <lineage>
        <taxon>Bacteria</taxon>
        <taxon>Bacillati</taxon>
        <taxon>Actinomycetota</taxon>
        <taxon>Actinomycetes</taxon>
        <taxon>Kineosporiales</taxon>
        <taxon>Kineosporiaceae</taxon>
        <taxon>Quadrisphaera</taxon>
    </lineage>
</organism>